<comment type="caution">
    <text evidence="1">The sequence shown here is derived from an EMBL/GenBank/DDBJ whole genome shotgun (WGS) entry which is preliminary data.</text>
</comment>
<reference evidence="2" key="2">
    <citation type="submission" date="2023-07" db="EMBL/GenBank/DDBJ databases">
        <title>Shewanella mangrovi sp. nov., an acetaldehyde- degrading bacterium isolated from mangrove sediment.</title>
        <authorList>
            <person name="Liu Y."/>
        </authorList>
    </citation>
    <scope>NUCLEOTIDE SEQUENCE [LARGE SCALE GENOMIC DNA]</scope>
    <source>
        <strain evidence="2">C32</strain>
    </source>
</reference>
<organism evidence="1 2">
    <name type="scientific">Shewanella electrica</name>
    <dbReference type="NCBI Taxonomy" id="515560"/>
    <lineage>
        <taxon>Bacteria</taxon>
        <taxon>Pseudomonadati</taxon>
        <taxon>Pseudomonadota</taxon>
        <taxon>Gammaproteobacteria</taxon>
        <taxon>Alteromonadales</taxon>
        <taxon>Shewanellaceae</taxon>
        <taxon>Shewanella</taxon>
    </lineage>
</organism>
<proteinExistence type="predicted"/>
<protein>
    <submittedName>
        <fullName evidence="1">Uncharacterized protein</fullName>
    </submittedName>
</protein>
<accession>A0ABT2FLG1</accession>
<reference evidence="1 2" key="1">
    <citation type="submission" date="2022-02" db="EMBL/GenBank/DDBJ databases">
        <authorList>
            <person name="Zhuang L."/>
        </authorList>
    </citation>
    <scope>NUCLEOTIDE SEQUENCE [LARGE SCALE GENOMIC DNA]</scope>
    <source>
        <strain evidence="1 2">C32</strain>
    </source>
</reference>
<sequence length="151" mass="18243">MKLKFPNSTVDFEPTPSLFLGPFDIYDREETLGETLNKYDPLDPKQLQKLFDKYIFSRFDDKHGYTIEHRVLIVKSLIETLDDQHHDFSKYLPDYEDDDNYFYLPWNWAFPRPRYFFEQAYIAVVRHWGQELEGYGMALPEQQWLIRSKSS</sequence>
<dbReference type="Proteomes" id="UP001201549">
    <property type="component" value="Unassembled WGS sequence"/>
</dbReference>
<gene>
    <name evidence="1" type="ORF">L9G74_11995</name>
</gene>
<dbReference type="RefSeq" id="WP_238896642.1">
    <property type="nucleotide sequence ID" value="NZ_JAKOGG010000007.1"/>
</dbReference>
<evidence type="ECO:0000313" key="1">
    <source>
        <dbReference type="EMBL" id="MCS4557165.1"/>
    </source>
</evidence>
<dbReference type="EMBL" id="JAKOGG010000007">
    <property type="protein sequence ID" value="MCS4557165.1"/>
    <property type="molecule type" value="Genomic_DNA"/>
</dbReference>
<name>A0ABT2FLG1_9GAMM</name>
<keyword evidence="2" id="KW-1185">Reference proteome</keyword>
<evidence type="ECO:0000313" key="2">
    <source>
        <dbReference type="Proteomes" id="UP001201549"/>
    </source>
</evidence>